<evidence type="ECO:0000313" key="3">
    <source>
        <dbReference type="EMBL" id="MBP2258849.1"/>
    </source>
</evidence>
<dbReference type="GO" id="GO:0032259">
    <property type="term" value="P:methylation"/>
    <property type="evidence" value="ECO:0007669"/>
    <property type="project" value="UniProtKB-KW"/>
</dbReference>
<protein>
    <submittedName>
        <fullName evidence="3">AraC family transcriptional regulator of adaptative response / methylphosphotriester-DNA alkyltransferase methyltransferase</fullName>
        <ecNumber evidence="3">2.1.1.-</ecNumber>
    </submittedName>
</protein>
<dbReference type="Gene3D" id="3.40.10.10">
    <property type="entry name" value="DNA Methylphosphotriester Repair Domain"/>
    <property type="match status" value="1"/>
</dbReference>
<feature type="domain" description="Ada DNA repair metal-binding" evidence="2">
    <location>
        <begin position="5"/>
        <end position="53"/>
    </location>
</feature>
<dbReference type="SUPFAM" id="SSF57884">
    <property type="entry name" value="Ada DNA repair protein, N-terminal domain (N-Ada 10)"/>
    <property type="match status" value="1"/>
</dbReference>
<evidence type="ECO:0000313" key="4">
    <source>
        <dbReference type="Proteomes" id="UP001519294"/>
    </source>
</evidence>
<dbReference type="Pfam" id="PF02805">
    <property type="entry name" value="Ada_Zn_binding"/>
    <property type="match status" value="1"/>
</dbReference>
<dbReference type="EMBL" id="JAGIKX010000039">
    <property type="protein sequence ID" value="MBP2258849.1"/>
    <property type="molecule type" value="Genomic_DNA"/>
</dbReference>
<comment type="caution">
    <text evidence="3">The sequence shown here is derived from an EMBL/GenBank/DDBJ whole genome shotgun (WGS) entry which is preliminary data.</text>
</comment>
<sequence length="64" mass="7161">MREVAISCNSAYDGLFFYAVKTTGIFCRPSCKSRVPKRENVSFFLSAAEAQKQVIALVRDVDLI</sequence>
<evidence type="ECO:0000256" key="1">
    <source>
        <dbReference type="ARBA" id="ARBA00023159"/>
    </source>
</evidence>
<dbReference type="Proteomes" id="UP001519294">
    <property type="component" value="Unassembled WGS sequence"/>
</dbReference>
<dbReference type="InterPro" id="IPR035451">
    <property type="entry name" value="Ada-like_dom_sf"/>
</dbReference>
<keyword evidence="1" id="KW-0010">Activator</keyword>
<keyword evidence="4" id="KW-1185">Reference proteome</keyword>
<name>A0ABS4SBQ2_9BACI</name>
<organism evidence="3 4">
    <name type="scientific">Virgibacillus alimentarius</name>
    <dbReference type="NCBI Taxonomy" id="698769"/>
    <lineage>
        <taxon>Bacteria</taxon>
        <taxon>Bacillati</taxon>
        <taxon>Bacillota</taxon>
        <taxon>Bacilli</taxon>
        <taxon>Bacillales</taxon>
        <taxon>Bacillaceae</taxon>
        <taxon>Virgibacillus</taxon>
    </lineage>
</organism>
<evidence type="ECO:0000259" key="2">
    <source>
        <dbReference type="Pfam" id="PF02805"/>
    </source>
</evidence>
<dbReference type="InterPro" id="IPR004026">
    <property type="entry name" value="Ada_DNA_repair_Zn-bd"/>
</dbReference>
<reference evidence="3 4" key="1">
    <citation type="submission" date="2021-03" db="EMBL/GenBank/DDBJ databases">
        <title>Genomic Encyclopedia of Type Strains, Phase IV (KMG-IV): sequencing the most valuable type-strain genomes for metagenomic binning, comparative biology and taxonomic classification.</title>
        <authorList>
            <person name="Goeker M."/>
        </authorList>
    </citation>
    <scope>NUCLEOTIDE SEQUENCE [LARGE SCALE GENOMIC DNA]</scope>
    <source>
        <strain evidence="3 4">DSM 25790</strain>
    </source>
</reference>
<keyword evidence="3" id="KW-0489">Methyltransferase</keyword>
<proteinExistence type="predicted"/>
<gene>
    <name evidence="3" type="ORF">J2Z81_002834</name>
</gene>
<accession>A0ABS4SBQ2</accession>
<dbReference type="EC" id="2.1.1.-" evidence="3"/>
<dbReference type="GO" id="GO:0008168">
    <property type="term" value="F:methyltransferase activity"/>
    <property type="evidence" value="ECO:0007669"/>
    <property type="project" value="UniProtKB-KW"/>
</dbReference>
<keyword evidence="3" id="KW-0808">Transferase</keyword>